<gene>
    <name evidence="8" type="primary">resA_1</name>
    <name evidence="8" type="ORF">Hgul01_00233</name>
</gene>
<dbReference type="EMBL" id="BAABRU010000001">
    <property type="protein sequence ID" value="GAA5526461.1"/>
    <property type="molecule type" value="Genomic_DNA"/>
</dbReference>
<dbReference type="Gene3D" id="3.40.30.10">
    <property type="entry name" value="Glutaredoxin"/>
    <property type="match status" value="2"/>
</dbReference>
<dbReference type="InterPro" id="IPR013766">
    <property type="entry name" value="Thioredoxin_domain"/>
</dbReference>
<feature type="domain" description="Thioredoxin" evidence="7">
    <location>
        <begin position="116"/>
        <end position="238"/>
    </location>
</feature>
<evidence type="ECO:0000256" key="2">
    <source>
        <dbReference type="ARBA" id="ARBA00022448"/>
    </source>
</evidence>
<dbReference type="Proteomes" id="UP001428290">
    <property type="component" value="Unassembled WGS sequence"/>
</dbReference>
<keyword evidence="5" id="KW-0676">Redox-active center</keyword>
<dbReference type="CDD" id="cd02947">
    <property type="entry name" value="TRX_family"/>
    <property type="match status" value="2"/>
</dbReference>
<dbReference type="PANTHER" id="PTHR45663:SF11">
    <property type="entry name" value="GEO12009P1"/>
    <property type="match status" value="1"/>
</dbReference>
<dbReference type="PRINTS" id="PR00421">
    <property type="entry name" value="THIOREDOXIN"/>
</dbReference>
<keyword evidence="3" id="KW-0249">Electron transport</keyword>
<accession>A0ABP9WVE7</accession>
<evidence type="ECO:0000256" key="3">
    <source>
        <dbReference type="ARBA" id="ARBA00022982"/>
    </source>
</evidence>
<keyword evidence="9" id="KW-1185">Reference proteome</keyword>
<keyword evidence="2" id="KW-0813">Transport</keyword>
<sequence>MTFSTPIHTNDQSFERVLKTGYPLMVVWSSKSDPQSQAFDKVLNLLAIQFEGRALIVKVNPEENPKLTKDYAISAIPSAVFIRQGEVQGRCVGGLSKEQLQPVLEALVNGQALGNLPNAASTPLTPATAVAGGSTPLTLTDANFEQTIRSGQTVLVDFWAAWCGPCRAIAPSIESLAKEFAGRAVVAKLNVDENPRTAQRFNIQGIPALLVFKGGKVVEQVTGAQPLPALRQVLARHA</sequence>
<evidence type="ECO:0000259" key="7">
    <source>
        <dbReference type="PROSITE" id="PS51352"/>
    </source>
</evidence>
<evidence type="ECO:0000313" key="9">
    <source>
        <dbReference type="Proteomes" id="UP001428290"/>
    </source>
</evidence>
<comment type="similarity">
    <text evidence="1">Belongs to the thioredoxin family.</text>
</comment>
<proteinExistence type="inferred from homology"/>
<keyword evidence="4" id="KW-1015">Disulfide bond</keyword>
<dbReference type="Pfam" id="PF00085">
    <property type="entry name" value="Thioredoxin"/>
    <property type="match status" value="2"/>
</dbReference>
<comment type="caution">
    <text evidence="8">The sequence shown here is derived from an EMBL/GenBank/DDBJ whole genome shotgun (WGS) entry which is preliminary data.</text>
</comment>
<dbReference type="PROSITE" id="PS51352">
    <property type="entry name" value="THIOREDOXIN_2"/>
    <property type="match status" value="1"/>
</dbReference>
<evidence type="ECO:0000256" key="6">
    <source>
        <dbReference type="NCBIfam" id="TIGR01068"/>
    </source>
</evidence>
<dbReference type="PROSITE" id="PS00194">
    <property type="entry name" value="THIOREDOXIN_1"/>
    <property type="match status" value="1"/>
</dbReference>
<evidence type="ECO:0000256" key="5">
    <source>
        <dbReference type="ARBA" id="ARBA00023284"/>
    </source>
</evidence>
<dbReference type="InterPro" id="IPR036249">
    <property type="entry name" value="Thioredoxin-like_sf"/>
</dbReference>
<dbReference type="PANTHER" id="PTHR45663">
    <property type="entry name" value="GEO12009P1"/>
    <property type="match status" value="1"/>
</dbReference>
<reference evidence="8 9" key="1">
    <citation type="submission" date="2024-02" db="EMBL/GenBank/DDBJ databases">
        <title>Herpetosiphon gulosus NBRC 112829.</title>
        <authorList>
            <person name="Ichikawa N."/>
            <person name="Katano-Makiyama Y."/>
            <person name="Hidaka K."/>
        </authorList>
    </citation>
    <scope>NUCLEOTIDE SEQUENCE [LARGE SCALE GENOMIC DNA]</scope>
    <source>
        <strain evidence="8 9">NBRC 112829</strain>
    </source>
</reference>
<name>A0ABP9WVE7_9CHLR</name>
<evidence type="ECO:0000313" key="8">
    <source>
        <dbReference type="EMBL" id="GAA5526461.1"/>
    </source>
</evidence>
<dbReference type="NCBIfam" id="TIGR01068">
    <property type="entry name" value="thioredoxin"/>
    <property type="match status" value="1"/>
</dbReference>
<protein>
    <recommendedName>
        <fullName evidence="6">Thioredoxin</fullName>
    </recommendedName>
</protein>
<evidence type="ECO:0000256" key="4">
    <source>
        <dbReference type="ARBA" id="ARBA00023157"/>
    </source>
</evidence>
<dbReference type="InterPro" id="IPR005746">
    <property type="entry name" value="Thioredoxin"/>
</dbReference>
<dbReference type="RefSeq" id="WP_345720105.1">
    <property type="nucleotide sequence ID" value="NZ_BAABRU010000001.1"/>
</dbReference>
<dbReference type="SUPFAM" id="SSF52833">
    <property type="entry name" value="Thioredoxin-like"/>
    <property type="match status" value="2"/>
</dbReference>
<organism evidence="8 9">
    <name type="scientific">Herpetosiphon gulosus</name>
    <dbReference type="NCBI Taxonomy" id="1973496"/>
    <lineage>
        <taxon>Bacteria</taxon>
        <taxon>Bacillati</taxon>
        <taxon>Chloroflexota</taxon>
        <taxon>Chloroflexia</taxon>
        <taxon>Herpetosiphonales</taxon>
        <taxon>Herpetosiphonaceae</taxon>
        <taxon>Herpetosiphon</taxon>
    </lineage>
</organism>
<evidence type="ECO:0000256" key="1">
    <source>
        <dbReference type="ARBA" id="ARBA00008987"/>
    </source>
</evidence>
<dbReference type="InterPro" id="IPR017937">
    <property type="entry name" value="Thioredoxin_CS"/>
</dbReference>